<gene>
    <name evidence="1" type="ORF">K469DRAFT_13355</name>
</gene>
<dbReference type="AlphaFoldDB" id="A0A6A6EZD1"/>
<proteinExistence type="predicted"/>
<evidence type="ECO:0000313" key="2">
    <source>
        <dbReference type="Proteomes" id="UP000800200"/>
    </source>
</evidence>
<protein>
    <submittedName>
        <fullName evidence="1">Uncharacterized protein</fullName>
    </submittedName>
</protein>
<sequence length="82" mass="9334">MNAWICLEIPSTRNYSTLNLLSDDTLAYGLKFLRQQIAENVAMDSQLYNQWHSLLSISAHLARDIAYAGWCRRPSTDEAVDS</sequence>
<evidence type="ECO:0000313" key="1">
    <source>
        <dbReference type="EMBL" id="KAF2195490.1"/>
    </source>
</evidence>
<dbReference type="Proteomes" id="UP000800200">
    <property type="component" value="Unassembled WGS sequence"/>
</dbReference>
<accession>A0A6A6EZD1</accession>
<reference evidence="1" key="1">
    <citation type="journal article" date="2020" name="Stud. Mycol.">
        <title>101 Dothideomycetes genomes: a test case for predicting lifestyles and emergence of pathogens.</title>
        <authorList>
            <person name="Haridas S."/>
            <person name="Albert R."/>
            <person name="Binder M."/>
            <person name="Bloem J."/>
            <person name="Labutti K."/>
            <person name="Salamov A."/>
            <person name="Andreopoulos B."/>
            <person name="Baker S."/>
            <person name="Barry K."/>
            <person name="Bills G."/>
            <person name="Bluhm B."/>
            <person name="Cannon C."/>
            <person name="Castanera R."/>
            <person name="Culley D."/>
            <person name="Daum C."/>
            <person name="Ezra D."/>
            <person name="Gonzalez J."/>
            <person name="Henrissat B."/>
            <person name="Kuo A."/>
            <person name="Liang C."/>
            <person name="Lipzen A."/>
            <person name="Lutzoni F."/>
            <person name="Magnuson J."/>
            <person name="Mondo S."/>
            <person name="Nolan M."/>
            <person name="Ohm R."/>
            <person name="Pangilinan J."/>
            <person name="Park H.-J."/>
            <person name="Ramirez L."/>
            <person name="Alfaro M."/>
            <person name="Sun H."/>
            <person name="Tritt A."/>
            <person name="Yoshinaga Y."/>
            <person name="Zwiers L.-H."/>
            <person name="Turgeon B."/>
            <person name="Goodwin S."/>
            <person name="Spatafora J."/>
            <person name="Crous P."/>
            <person name="Grigoriev I."/>
        </authorList>
    </citation>
    <scope>NUCLEOTIDE SEQUENCE</scope>
    <source>
        <strain evidence="1">CBS 207.26</strain>
    </source>
</reference>
<name>A0A6A6EZD1_9PEZI</name>
<dbReference type="EMBL" id="ML994610">
    <property type="protein sequence ID" value="KAF2195490.1"/>
    <property type="molecule type" value="Genomic_DNA"/>
</dbReference>
<organism evidence="1 2">
    <name type="scientific">Zopfia rhizophila CBS 207.26</name>
    <dbReference type="NCBI Taxonomy" id="1314779"/>
    <lineage>
        <taxon>Eukaryota</taxon>
        <taxon>Fungi</taxon>
        <taxon>Dikarya</taxon>
        <taxon>Ascomycota</taxon>
        <taxon>Pezizomycotina</taxon>
        <taxon>Dothideomycetes</taxon>
        <taxon>Dothideomycetes incertae sedis</taxon>
        <taxon>Zopfiaceae</taxon>
        <taxon>Zopfia</taxon>
    </lineage>
</organism>
<keyword evidence="2" id="KW-1185">Reference proteome</keyword>